<name>A0ACC3Z6A4_COLTU</name>
<evidence type="ECO:0000313" key="1">
    <source>
        <dbReference type="EMBL" id="KAL0939637.1"/>
    </source>
</evidence>
<protein>
    <submittedName>
        <fullName evidence="1">Uncharacterized protein</fullName>
    </submittedName>
</protein>
<reference evidence="1 2" key="1">
    <citation type="journal article" date="2020" name="Phytopathology">
        <title>Genome Sequence Resources of Colletotrichum truncatum, C. plurivorum, C. musicola, and C. sojae: Four Species Pathogenic to Soybean (Glycine max).</title>
        <authorList>
            <person name="Rogerio F."/>
            <person name="Boufleur T.R."/>
            <person name="Ciampi-Guillardi M."/>
            <person name="Sukno S.A."/>
            <person name="Thon M.R."/>
            <person name="Massola Junior N.S."/>
            <person name="Baroncelli R."/>
        </authorList>
    </citation>
    <scope>NUCLEOTIDE SEQUENCE [LARGE SCALE GENOMIC DNA]</scope>
    <source>
        <strain evidence="1 2">CMES1059</strain>
    </source>
</reference>
<dbReference type="Proteomes" id="UP000805649">
    <property type="component" value="Unassembled WGS sequence"/>
</dbReference>
<keyword evidence="2" id="KW-1185">Reference proteome</keyword>
<accession>A0ACC3Z6A4</accession>
<organism evidence="1 2">
    <name type="scientific">Colletotrichum truncatum</name>
    <name type="common">Anthracnose fungus</name>
    <name type="synonym">Colletotrichum capsici</name>
    <dbReference type="NCBI Taxonomy" id="5467"/>
    <lineage>
        <taxon>Eukaryota</taxon>
        <taxon>Fungi</taxon>
        <taxon>Dikarya</taxon>
        <taxon>Ascomycota</taxon>
        <taxon>Pezizomycotina</taxon>
        <taxon>Sordariomycetes</taxon>
        <taxon>Hypocreomycetidae</taxon>
        <taxon>Glomerellales</taxon>
        <taxon>Glomerellaceae</taxon>
        <taxon>Colletotrichum</taxon>
        <taxon>Colletotrichum truncatum species complex</taxon>
    </lineage>
</organism>
<comment type="caution">
    <text evidence="1">The sequence shown here is derived from an EMBL/GenBank/DDBJ whole genome shotgun (WGS) entry which is preliminary data.</text>
</comment>
<evidence type="ECO:0000313" key="2">
    <source>
        <dbReference type="Proteomes" id="UP000805649"/>
    </source>
</evidence>
<sequence>MTREGESPGNAADNETEMGASGSRGKRSSNACIRCRERKVKCSGSVPCVNCIRKATECVFDKEDRKVMVSERFLNELKRKSGYADHGGPSTSPVAKRSRLHRTPSPTADDTKTDRSSRVNADGDTVQAFTSVAVDDGTTIVGGDEDLGDRRHEGFETMRNPLASGSSRFLTDSTGRRRWLGPTSTWAYSRQVLTMIQGQLVQHESPEVPLKVDAQAFKLDWPSSREVVSKPPVDIPSLDYALYLTNTVKFHLGQTYHLFEEELFMNGLYQFYRSGLKTGSTANGRLWYIHFLLIMAFGKALLVPGTPDQNPPGSGLVSRALELLPDTHGLYEDPVLSVEILCCLALYLQSVDHRNSAYTYIGIAFRIALTQGLHREPLQHLLSENEANRLRCIWWTLYILDRKLSSLMGAPNSIQDSDITVQLPKPDPAINKYKALGIHVVVSQLLAKVLNTVYGVDGRLDPSFLRNVQEVLRDMARLVPQLTAGFEFKFSSSEPASRVSATLNLCYHQCVVLATRPLLMCLLQDLLARKDHTHQNLASPIKALLQTSSESASKSLRILSRLKSQHLLETFLPFDLEHTFSSAFVLALMGAIPGLPDRESNYMKTTSSILDAMILRGNVVAQFRKEELEKLQEILRLVQFELDTTPATCNGGRQPSQNPGMDINPSGGGPPTDSTVNGLASEQILSIAGLLDWEPNVSTFSDDQLVGSWLWTDTIADDFDLSGDLL</sequence>
<dbReference type="EMBL" id="VUJX02000003">
    <property type="protein sequence ID" value="KAL0939637.1"/>
    <property type="molecule type" value="Genomic_DNA"/>
</dbReference>
<proteinExistence type="predicted"/>
<gene>
    <name evidence="1" type="ORF">CTRU02_206247</name>
</gene>